<feature type="region of interest" description="Disordered" evidence="11">
    <location>
        <begin position="1"/>
        <end position="36"/>
    </location>
</feature>
<dbReference type="PANTHER" id="PTHR30425:SF1">
    <property type="entry name" value="PHOSPHATE TRANSPORT SYSTEM PERMEASE PROTEIN PSTC"/>
    <property type="match status" value="1"/>
</dbReference>
<dbReference type="RefSeq" id="WP_213247323.1">
    <property type="nucleotide sequence ID" value="NZ_CP045806.1"/>
</dbReference>
<feature type="domain" description="ABC transmembrane type-1" evidence="12">
    <location>
        <begin position="105"/>
        <end position="335"/>
    </location>
</feature>
<organism evidence="13 14">
    <name type="scientific">Gordonia pseudamarae</name>
    <dbReference type="NCBI Taxonomy" id="2831662"/>
    <lineage>
        <taxon>Bacteria</taxon>
        <taxon>Bacillati</taxon>
        <taxon>Actinomycetota</taxon>
        <taxon>Actinomycetes</taxon>
        <taxon>Mycobacteriales</taxon>
        <taxon>Gordoniaceae</taxon>
        <taxon>Gordonia</taxon>
    </lineage>
</organism>
<feature type="transmembrane region" description="Helical" evidence="9">
    <location>
        <begin position="104"/>
        <end position="130"/>
    </location>
</feature>
<evidence type="ECO:0000256" key="8">
    <source>
        <dbReference type="ARBA" id="ARBA00023136"/>
    </source>
</evidence>
<comment type="subcellular location">
    <subcellularLocation>
        <location evidence="1 9">Cell membrane</location>
        <topology evidence="1 9">Multi-pass membrane protein</topology>
    </subcellularLocation>
</comment>
<comment type="function">
    <text evidence="10">Part of the binding-protein-dependent transport system for phosphate; probably responsible for the translocation of the substrate across the membrane.</text>
</comment>
<evidence type="ECO:0000313" key="14">
    <source>
        <dbReference type="Proteomes" id="UP001059836"/>
    </source>
</evidence>
<keyword evidence="3 9" id="KW-0813">Transport</keyword>
<keyword evidence="4 10" id="KW-1003">Cell membrane</keyword>
<evidence type="ECO:0000256" key="5">
    <source>
        <dbReference type="ARBA" id="ARBA00022592"/>
    </source>
</evidence>
<protein>
    <recommendedName>
        <fullName evidence="10">Phosphate transport system permease protein</fullName>
    </recommendedName>
</protein>
<dbReference type="Gene3D" id="1.10.3720.10">
    <property type="entry name" value="MetI-like"/>
    <property type="match status" value="1"/>
</dbReference>
<dbReference type="PROSITE" id="PS50928">
    <property type="entry name" value="ABC_TM1"/>
    <property type="match status" value="1"/>
</dbReference>
<keyword evidence="14" id="KW-1185">Reference proteome</keyword>
<dbReference type="SUPFAM" id="SSF161098">
    <property type="entry name" value="MetI-like"/>
    <property type="match status" value="1"/>
</dbReference>
<evidence type="ECO:0000256" key="1">
    <source>
        <dbReference type="ARBA" id="ARBA00004651"/>
    </source>
</evidence>
<keyword evidence="5 10" id="KW-0592">Phosphate transport</keyword>
<feature type="transmembrane region" description="Helical" evidence="9">
    <location>
        <begin position="142"/>
        <end position="162"/>
    </location>
</feature>
<proteinExistence type="inferred from homology"/>
<reference evidence="13" key="1">
    <citation type="journal article" date="2021" name="Nat. Microbiol.">
        <title>Cocultivation of an ultrasmall environmental parasitic bacterium with lytic ability against bacteria associated with wastewater foams.</title>
        <authorList>
            <person name="Batinovic S."/>
            <person name="Rose J.J.A."/>
            <person name="Ratcliffe J."/>
            <person name="Seviour R.J."/>
            <person name="Petrovski S."/>
        </authorList>
    </citation>
    <scope>NUCLEOTIDE SEQUENCE</scope>
    <source>
        <strain evidence="13">CON9</strain>
    </source>
</reference>
<evidence type="ECO:0000256" key="3">
    <source>
        <dbReference type="ARBA" id="ARBA00022448"/>
    </source>
</evidence>
<feature type="transmembrane region" description="Helical" evidence="9">
    <location>
        <begin position="168"/>
        <end position="186"/>
    </location>
</feature>
<feature type="transmembrane region" description="Helical" evidence="9">
    <location>
        <begin position="49"/>
        <end position="70"/>
    </location>
</feature>
<comment type="similarity">
    <text evidence="2 10">Belongs to the binding-protein-dependent transport system permease family. CysTW subfamily.</text>
</comment>
<evidence type="ECO:0000256" key="2">
    <source>
        <dbReference type="ARBA" id="ARBA00007069"/>
    </source>
</evidence>
<dbReference type="InterPro" id="IPR000515">
    <property type="entry name" value="MetI-like"/>
</dbReference>
<name>A0ABX6IGQ7_9ACTN</name>
<keyword evidence="8 9" id="KW-0472">Membrane</keyword>
<dbReference type="InterPro" id="IPR035906">
    <property type="entry name" value="MetI-like_sf"/>
</dbReference>
<evidence type="ECO:0000256" key="7">
    <source>
        <dbReference type="ARBA" id="ARBA00022989"/>
    </source>
</evidence>
<evidence type="ECO:0000256" key="6">
    <source>
        <dbReference type="ARBA" id="ARBA00022692"/>
    </source>
</evidence>
<feature type="transmembrane region" description="Helical" evidence="9">
    <location>
        <begin position="316"/>
        <end position="339"/>
    </location>
</feature>
<dbReference type="CDD" id="cd06261">
    <property type="entry name" value="TM_PBP2"/>
    <property type="match status" value="1"/>
</dbReference>
<dbReference type="InterPro" id="IPR051124">
    <property type="entry name" value="Phosphate_Transport_Permease"/>
</dbReference>
<dbReference type="InterPro" id="IPR011864">
    <property type="entry name" value="Phosphate_PstC"/>
</dbReference>
<evidence type="ECO:0000256" key="9">
    <source>
        <dbReference type="RuleBase" id="RU363032"/>
    </source>
</evidence>
<dbReference type="Pfam" id="PF00528">
    <property type="entry name" value="BPD_transp_1"/>
    <property type="match status" value="1"/>
</dbReference>
<keyword evidence="7 9" id="KW-1133">Transmembrane helix</keyword>
<evidence type="ECO:0000256" key="11">
    <source>
        <dbReference type="SAM" id="MobiDB-lite"/>
    </source>
</evidence>
<gene>
    <name evidence="13" type="primary">pstC</name>
    <name evidence="13" type="ORF">GII31_04850</name>
</gene>
<keyword evidence="6 9" id="KW-0812">Transmembrane</keyword>
<dbReference type="EMBL" id="CP045809">
    <property type="protein sequence ID" value="QHN34331.1"/>
    <property type="molecule type" value="Genomic_DNA"/>
</dbReference>
<evidence type="ECO:0000256" key="10">
    <source>
        <dbReference type="RuleBase" id="RU363054"/>
    </source>
</evidence>
<evidence type="ECO:0000256" key="4">
    <source>
        <dbReference type="ARBA" id="ARBA00022475"/>
    </source>
</evidence>
<evidence type="ECO:0000259" key="12">
    <source>
        <dbReference type="PROSITE" id="PS50928"/>
    </source>
</evidence>
<accession>A0ABX6IGQ7</accession>
<feature type="compositionally biased region" description="Polar residues" evidence="11">
    <location>
        <begin position="1"/>
        <end position="11"/>
    </location>
</feature>
<evidence type="ECO:0000313" key="13">
    <source>
        <dbReference type="EMBL" id="QHN34331.1"/>
    </source>
</evidence>
<feature type="transmembrane region" description="Helical" evidence="9">
    <location>
        <begin position="198"/>
        <end position="219"/>
    </location>
</feature>
<dbReference type="Proteomes" id="UP001059836">
    <property type="component" value="Chromosome"/>
</dbReference>
<dbReference type="NCBIfam" id="TIGR02138">
    <property type="entry name" value="phosphate_pstC"/>
    <property type="match status" value="1"/>
</dbReference>
<dbReference type="PANTHER" id="PTHR30425">
    <property type="entry name" value="PHOSPHATE TRANSPORT SYSTEM PERMEASE PROTEIN PST"/>
    <property type="match status" value="1"/>
</dbReference>
<sequence>MASLTKDQSPDSGDAASGPRTGGTPPDETGRQLGTGGTRRLGDIVFKNLAVGSGMLVTAVIFLIAAFLVAQAVPSLLDNTANFFTYQGKWVTSGGELRFGIPRLLYTTIFVSVIALLIAMPIALGIAIFLTEYAPKRLVGPITYTVDLLAAVPSIVFGLWGILVLGPVLQPINVWLVGNLSWLFLFQEPEQSTNMDTGATVLTAGIVLSVMILPIITAVTREVFAQTPVGHREAALALGATKWEVVRVAVLPFGKSGYISGGMLGLGRALGETMALMLIISSAGPINVNLMESGETFASKIALNAAEFDSPAKTGAYISAGLTLFVLTFIVNAAARAVVSGKGN</sequence>